<dbReference type="Proteomes" id="UP001205919">
    <property type="component" value="Unassembled WGS sequence"/>
</dbReference>
<dbReference type="EMBL" id="JANFYT010000013">
    <property type="protein sequence ID" value="MCQ4814252.1"/>
    <property type="molecule type" value="Genomic_DNA"/>
</dbReference>
<dbReference type="RefSeq" id="WP_008709996.1">
    <property type="nucleotide sequence ID" value="NZ_CABKQM010000005.1"/>
</dbReference>
<accession>A0AAW5K7G6</accession>
<comment type="caution">
    <text evidence="2">The sequence shown here is derived from an EMBL/GenBank/DDBJ whole genome shotgun (WGS) entry which is preliminary data.</text>
</comment>
<feature type="region of interest" description="Disordered" evidence="1">
    <location>
        <begin position="1"/>
        <end position="29"/>
    </location>
</feature>
<organism evidence="2 3">
    <name type="scientific">Cloacibacillus evryensis</name>
    <dbReference type="NCBI Taxonomy" id="508460"/>
    <lineage>
        <taxon>Bacteria</taxon>
        <taxon>Thermotogati</taxon>
        <taxon>Synergistota</taxon>
        <taxon>Synergistia</taxon>
        <taxon>Synergistales</taxon>
        <taxon>Synergistaceae</taxon>
        <taxon>Cloacibacillus</taxon>
    </lineage>
</organism>
<dbReference type="Pfam" id="PF05488">
    <property type="entry name" value="PAAR_motif"/>
    <property type="match status" value="1"/>
</dbReference>
<reference evidence="2 3" key="1">
    <citation type="submission" date="2022-06" db="EMBL/GenBank/DDBJ databases">
        <title>Isolation of gut microbiota from human fecal samples.</title>
        <authorList>
            <person name="Pamer E.G."/>
            <person name="Barat B."/>
            <person name="Waligurski E."/>
            <person name="Medina S."/>
            <person name="Paddock L."/>
            <person name="Mostad J."/>
        </authorList>
    </citation>
    <scope>NUCLEOTIDE SEQUENCE [LARGE SCALE GENOMIC DNA]</scope>
    <source>
        <strain evidence="2 3">DFI.9.90</strain>
    </source>
</reference>
<sequence length="97" mass="9657">MPALTREGDKCTGHDACPPRPLATGSPDVIVNGRGAARVVKDIYEAHGCDAHAPHSAVIASGSGNTYINGYPAGRIGDPVSCGGSVAEGSPNVFVGG</sequence>
<dbReference type="CDD" id="cd14737">
    <property type="entry name" value="PAAR_1"/>
    <property type="match status" value="1"/>
</dbReference>
<dbReference type="AlphaFoldDB" id="A0AAW5K7G6"/>
<evidence type="ECO:0000256" key="1">
    <source>
        <dbReference type="SAM" id="MobiDB-lite"/>
    </source>
</evidence>
<dbReference type="InterPro" id="IPR008727">
    <property type="entry name" value="PAAR_motif"/>
</dbReference>
<feature type="compositionally biased region" description="Basic and acidic residues" evidence="1">
    <location>
        <begin position="1"/>
        <end position="13"/>
    </location>
</feature>
<dbReference type="Gene3D" id="2.60.200.60">
    <property type="match status" value="1"/>
</dbReference>
<name>A0AAW5K7G6_9BACT</name>
<evidence type="ECO:0000313" key="3">
    <source>
        <dbReference type="Proteomes" id="UP001205919"/>
    </source>
</evidence>
<keyword evidence="3" id="KW-1185">Reference proteome</keyword>
<protein>
    <submittedName>
        <fullName evidence="2">PAAR domain-containing protein</fullName>
    </submittedName>
</protein>
<proteinExistence type="predicted"/>
<evidence type="ECO:0000313" key="2">
    <source>
        <dbReference type="EMBL" id="MCQ4814252.1"/>
    </source>
</evidence>
<gene>
    <name evidence="2" type="ORF">NE630_07385</name>
</gene>